<proteinExistence type="predicted"/>
<sequence>MANSFTLFADLKACRCSNTSEARNVRKVGELMSLDMSTVIRGSVSVNRVSRFSQQTTSWDVNVPVSMFDYLALAFHKKIDSYGKEPKIVLATNINPKIVGGRLVLKASSGTHIYFDSETAAGKEEFELSPLQMTGDGTDQTASLLKLVDTKLPRSLAEIVGNTYTFQLKLKDFNFTSKHQTFTISGVFPSRELAPVPAFVVNKGVQVPEASQPEVVATGSDVKVDNTCSVTEAPSTSDGSLAGRTESASEQVALEENAPKKPHVLTQPTQSITTSHSIILIQLQGRSLFTFVTVNPHASHRERSPASQFQGSSPGCGFDITRCNQNFRLSDSLMTILFSDSTNLDVLTEPYSPIPVKRFRNVIGELTAVKSTKLEGFLGDPRVVAISINPKMHMLVSKAIGITPVSSLLRGYAKVEPLTIAELNEFVIISEPQDTEFVCTRMVTDIKLEKGCNTTHQTIAGTSLSGRHQETLGIKVFKGGQEAT</sequence>
<dbReference type="Proteomes" id="UP000824890">
    <property type="component" value="Unassembled WGS sequence"/>
</dbReference>
<name>A0ABQ7ZVI6_BRANA</name>
<keyword evidence="3" id="KW-1185">Reference proteome</keyword>
<reference evidence="2 3" key="1">
    <citation type="submission" date="2021-05" db="EMBL/GenBank/DDBJ databases">
        <title>Genome Assembly of Synthetic Allotetraploid Brassica napus Reveals Homoeologous Exchanges between Subgenomes.</title>
        <authorList>
            <person name="Davis J.T."/>
        </authorList>
    </citation>
    <scope>NUCLEOTIDE SEQUENCE [LARGE SCALE GENOMIC DNA]</scope>
    <source>
        <strain evidence="3">cv. Da-Ae</strain>
        <tissue evidence="2">Seedling</tissue>
    </source>
</reference>
<evidence type="ECO:0000256" key="1">
    <source>
        <dbReference type="SAM" id="MobiDB-lite"/>
    </source>
</evidence>
<evidence type="ECO:0000313" key="3">
    <source>
        <dbReference type="Proteomes" id="UP000824890"/>
    </source>
</evidence>
<gene>
    <name evidence="2" type="ORF">HID58_060351</name>
</gene>
<accession>A0ABQ7ZVI6</accession>
<organism evidence="2 3">
    <name type="scientific">Brassica napus</name>
    <name type="common">Rape</name>
    <dbReference type="NCBI Taxonomy" id="3708"/>
    <lineage>
        <taxon>Eukaryota</taxon>
        <taxon>Viridiplantae</taxon>
        <taxon>Streptophyta</taxon>
        <taxon>Embryophyta</taxon>
        <taxon>Tracheophyta</taxon>
        <taxon>Spermatophyta</taxon>
        <taxon>Magnoliopsida</taxon>
        <taxon>eudicotyledons</taxon>
        <taxon>Gunneridae</taxon>
        <taxon>Pentapetalae</taxon>
        <taxon>rosids</taxon>
        <taxon>malvids</taxon>
        <taxon>Brassicales</taxon>
        <taxon>Brassicaceae</taxon>
        <taxon>Brassiceae</taxon>
        <taxon>Brassica</taxon>
    </lineage>
</organism>
<comment type="caution">
    <text evidence="2">The sequence shown here is derived from an EMBL/GenBank/DDBJ whole genome shotgun (WGS) entry which is preliminary data.</text>
</comment>
<evidence type="ECO:0000313" key="2">
    <source>
        <dbReference type="EMBL" id="KAH0884255.1"/>
    </source>
</evidence>
<feature type="region of interest" description="Disordered" evidence="1">
    <location>
        <begin position="230"/>
        <end position="250"/>
    </location>
</feature>
<protein>
    <submittedName>
        <fullName evidence="2">Uncharacterized protein</fullName>
    </submittedName>
</protein>
<feature type="compositionally biased region" description="Polar residues" evidence="1">
    <location>
        <begin position="230"/>
        <end position="239"/>
    </location>
</feature>
<dbReference type="EMBL" id="JAGKQM010000014">
    <property type="protein sequence ID" value="KAH0884255.1"/>
    <property type="molecule type" value="Genomic_DNA"/>
</dbReference>